<keyword evidence="3" id="KW-1185">Reference proteome</keyword>
<feature type="compositionally biased region" description="Polar residues" evidence="1">
    <location>
        <begin position="40"/>
        <end position="53"/>
    </location>
</feature>
<dbReference type="GeneID" id="98173295"/>
<accession>A0ABQ0G3M1</accession>
<evidence type="ECO:0000313" key="3">
    <source>
        <dbReference type="Proteomes" id="UP001628179"/>
    </source>
</evidence>
<evidence type="ECO:0000256" key="1">
    <source>
        <dbReference type="SAM" id="MobiDB-lite"/>
    </source>
</evidence>
<comment type="caution">
    <text evidence="2">The sequence shown here is derived from an EMBL/GenBank/DDBJ whole genome shotgun (WGS) entry which is preliminary data.</text>
</comment>
<reference evidence="2 3" key="1">
    <citation type="submission" date="2024-09" db="EMBL/GenBank/DDBJ databases">
        <title>Itraconazole resistance in Madurella fahalii resulting from another homologue of gene encoding cytochrome P450 14-alpha sterol demethylase (CYP51).</title>
        <authorList>
            <person name="Yoshioka I."/>
            <person name="Fahal A.H."/>
            <person name="Kaneko S."/>
            <person name="Yaguchi T."/>
        </authorList>
    </citation>
    <scope>NUCLEOTIDE SEQUENCE [LARGE SCALE GENOMIC DNA]</scope>
    <source>
        <strain evidence="2 3">IFM 68171</strain>
    </source>
</reference>
<organism evidence="2 3">
    <name type="scientific">Madurella fahalii</name>
    <dbReference type="NCBI Taxonomy" id="1157608"/>
    <lineage>
        <taxon>Eukaryota</taxon>
        <taxon>Fungi</taxon>
        <taxon>Dikarya</taxon>
        <taxon>Ascomycota</taxon>
        <taxon>Pezizomycotina</taxon>
        <taxon>Sordariomycetes</taxon>
        <taxon>Sordariomycetidae</taxon>
        <taxon>Sordariales</taxon>
        <taxon>Sordariales incertae sedis</taxon>
        <taxon>Madurella</taxon>
    </lineage>
</organism>
<gene>
    <name evidence="2" type="ORF">MFIFM68171_02550</name>
</gene>
<protein>
    <submittedName>
        <fullName evidence="2">Uncharacterized protein</fullName>
    </submittedName>
</protein>
<sequence>MFPLMKSPDPAKPSEDLDITCNEPINEQPTEAGSPKGAMQTRSLRTPSGALSHTHPSFTVTSGVVLWGHIIAMYHGSQPGAFFTNNAASAPEPALGGTIIQHTHSYRSAARVGNWKVRRYLSNWREVDGLSDGGLEHAGWVICHEDVDAMEVLRRASGIGEFGNGISHWNAHDDEEVLCIGRYDWECPGEEEKFEEEFQAWAEPAIGPVVPDGPYRPKSNVTSRGYFAVLDAEEWGLDFLRAYKRDCNDAVIDEEFTPVERVFEKVDGKRVGAYVRMPGGEYEYGWLIFSGKKHARFDADELIAIIYDGYSELLEGPSHGVEPEP</sequence>
<dbReference type="RefSeq" id="XP_070914073.1">
    <property type="nucleotide sequence ID" value="XM_071057972.1"/>
</dbReference>
<name>A0ABQ0G3M1_9PEZI</name>
<dbReference type="Proteomes" id="UP001628179">
    <property type="component" value="Unassembled WGS sequence"/>
</dbReference>
<proteinExistence type="predicted"/>
<feature type="region of interest" description="Disordered" evidence="1">
    <location>
        <begin position="1"/>
        <end position="53"/>
    </location>
</feature>
<evidence type="ECO:0000313" key="2">
    <source>
        <dbReference type="EMBL" id="GAB1312340.1"/>
    </source>
</evidence>
<dbReference type="EMBL" id="BAAFSV010000001">
    <property type="protein sequence ID" value="GAB1312340.1"/>
    <property type="molecule type" value="Genomic_DNA"/>
</dbReference>